<accession>A0PM45</accession>
<dbReference type="PRINTS" id="PR00411">
    <property type="entry name" value="PNDRDTASEI"/>
</dbReference>
<dbReference type="InterPro" id="IPR050446">
    <property type="entry name" value="FAD-oxidoreductase/Apoptosis"/>
</dbReference>
<dbReference type="InterPro" id="IPR023753">
    <property type="entry name" value="FAD/NAD-binding_dom"/>
</dbReference>
<evidence type="ECO:0000256" key="4">
    <source>
        <dbReference type="ARBA" id="ARBA00023002"/>
    </source>
</evidence>
<dbReference type="InterPro" id="IPR016156">
    <property type="entry name" value="FAD/NAD-linked_Rdtase_dimer_sf"/>
</dbReference>
<evidence type="ECO:0000256" key="3">
    <source>
        <dbReference type="ARBA" id="ARBA00022827"/>
    </source>
</evidence>
<comment type="cofactor">
    <cofactor evidence="1">
        <name>FAD</name>
        <dbReference type="ChEBI" id="CHEBI:57692"/>
    </cofactor>
</comment>
<dbReference type="HOGENOM" id="CLU_003291_4_0_11"/>
<feature type="region of interest" description="Disordered" evidence="5">
    <location>
        <begin position="440"/>
        <end position="476"/>
    </location>
</feature>
<evidence type="ECO:0000256" key="1">
    <source>
        <dbReference type="ARBA" id="ARBA00001974"/>
    </source>
</evidence>
<dbReference type="PANTHER" id="PTHR43557">
    <property type="entry name" value="APOPTOSIS-INDUCING FACTOR 1"/>
    <property type="match status" value="1"/>
</dbReference>
<keyword evidence="2" id="KW-0285">Flavoprotein</keyword>
<dbReference type="KEGG" id="mul:MUL_0769"/>
<feature type="domain" description="FAD/NAD(P)-binding" evidence="6">
    <location>
        <begin position="24"/>
        <end position="316"/>
    </location>
</feature>
<dbReference type="eggNOG" id="COG0446">
    <property type="taxonomic scope" value="Bacteria"/>
</dbReference>
<dbReference type="PRINTS" id="PR00368">
    <property type="entry name" value="FADPNR"/>
</dbReference>
<sequence length="476" mass="50163">MYEHHVTSSEGVTQDPGATAANGIVIIGGGLAAARTAEQLRRAGYEGQLTIVSDEVHLPYDRPPLSKEVLRSEVDDVSLKPREWYDEKGITLRLGSAATGLDTAAQTVTLADGTVLGYDELVIATGLVPRRIPAFPELEGIRVLRSFDECMALRSHASAAKRAVVIGAGFIGCEVAASLRGLGVEVVLVEPQPTPLAAVLGEQIGELVARLHRSEGVDVRTGVGVAEVRGDGHVDTVVLADGTQLDADLVVVGIGSHPATGWLDGSGIAVDNGVVCDAAGRTSAPNVWAFGDVASWRDQMGHQVRVEHWSNVADQARVVVPAMLGREVSSNVVVPYFWSDQYDVKIQCLGEPHSTDVVHLVEDDGRKLLAYYQRDGVLVGVVGGGVPGKVMKVRAKIAAAVPISEMLDESQGQTSARIPARGAGPGGPLVRWPTLTKSGRWRAEKATASSPVARVDGIGLEPGPRRTASWPDVPGT</sequence>
<keyword evidence="4" id="KW-0560">Oxidoreductase</keyword>
<dbReference type="Proteomes" id="UP000000765">
    <property type="component" value="Chromosome"/>
</dbReference>
<keyword evidence="3" id="KW-0274">FAD</keyword>
<dbReference type="AlphaFoldDB" id="A0PM45"/>
<evidence type="ECO:0000256" key="5">
    <source>
        <dbReference type="SAM" id="MobiDB-lite"/>
    </source>
</evidence>
<dbReference type="Pfam" id="PF14759">
    <property type="entry name" value="Reductase_C"/>
    <property type="match status" value="1"/>
</dbReference>
<dbReference type="SUPFAM" id="SSF55424">
    <property type="entry name" value="FAD/NAD-linked reductases, dimerisation (C-terminal) domain"/>
    <property type="match status" value="1"/>
</dbReference>
<name>A0PM45_MYCUA</name>
<organism evidence="8 9">
    <name type="scientific">Mycobacterium ulcerans (strain Agy99)</name>
    <dbReference type="NCBI Taxonomy" id="362242"/>
    <lineage>
        <taxon>Bacteria</taxon>
        <taxon>Bacillati</taxon>
        <taxon>Actinomycetota</taxon>
        <taxon>Actinomycetes</taxon>
        <taxon>Mycobacteriales</taxon>
        <taxon>Mycobacteriaceae</taxon>
        <taxon>Mycobacterium</taxon>
        <taxon>Mycobacterium ulcerans group</taxon>
    </lineage>
</organism>
<dbReference type="Gene3D" id="3.30.390.30">
    <property type="match status" value="1"/>
</dbReference>
<dbReference type="Gene3D" id="3.50.50.60">
    <property type="entry name" value="FAD/NAD(P)-binding domain"/>
    <property type="match status" value="2"/>
</dbReference>
<evidence type="ECO:0000313" key="8">
    <source>
        <dbReference type="EMBL" id="ABL03414.1"/>
    </source>
</evidence>
<proteinExistence type="predicted"/>
<dbReference type="EMBL" id="CP000325">
    <property type="protein sequence ID" value="ABL03414.1"/>
    <property type="molecule type" value="Genomic_DNA"/>
</dbReference>
<protein>
    <submittedName>
        <fullName evidence="8">Ferredoxin reductase</fullName>
    </submittedName>
</protein>
<dbReference type="Pfam" id="PF07992">
    <property type="entry name" value="Pyr_redox_2"/>
    <property type="match status" value="1"/>
</dbReference>
<gene>
    <name evidence="8" type="ordered locus">MUL_0769</name>
</gene>
<dbReference type="InterPro" id="IPR028202">
    <property type="entry name" value="Reductase_C"/>
</dbReference>
<evidence type="ECO:0000313" key="9">
    <source>
        <dbReference type="Proteomes" id="UP000000765"/>
    </source>
</evidence>
<dbReference type="GO" id="GO:0016651">
    <property type="term" value="F:oxidoreductase activity, acting on NAD(P)H"/>
    <property type="evidence" value="ECO:0007669"/>
    <property type="project" value="TreeGrafter"/>
</dbReference>
<evidence type="ECO:0000256" key="2">
    <source>
        <dbReference type="ARBA" id="ARBA00022630"/>
    </source>
</evidence>
<dbReference type="PANTHER" id="PTHR43557:SF2">
    <property type="entry name" value="RIESKE DOMAIN-CONTAINING PROTEIN-RELATED"/>
    <property type="match status" value="1"/>
</dbReference>
<dbReference type="InterPro" id="IPR036188">
    <property type="entry name" value="FAD/NAD-bd_sf"/>
</dbReference>
<evidence type="ECO:0000259" key="6">
    <source>
        <dbReference type="Pfam" id="PF07992"/>
    </source>
</evidence>
<dbReference type="GO" id="GO:0005737">
    <property type="term" value="C:cytoplasm"/>
    <property type="evidence" value="ECO:0007669"/>
    <property type="project" value="TreeGrafter"/>
</dbReference>
<feature type="domain" description="Reductase C-terminal" evidence="7">
    <location>
        <begin position="336"/>
        <end position="404"/>
    </location>
</feature>
<reference evidence="8 9" key="1">
    <citation type="journal article" date="2007" name="Genome Res.">
        <title>Reductive evolution and niche adaptation inferred from the genome of Mycobacterium ulcerans, the causative agent of Buruli ulcer.</title>
        <authorList>
            <person name="Stinear T.P."/>
            <person name="Seemann T."/>
            <person name="Pidot S."/>
            <person name="Frigui W."/>
            <person name="Reysset G."/>
            <person name="Garnier T."/>
            <person name="Meurice G."/>
            <person name="Simon D."/>
            <person name="Bouchier C."/>
            <person name="Ma L."/>
            <person name="Tichit M."/>
            <person name="Porter J.L."/>
            <person name="Ryan J."/>
            <person name="Johnson P.D."/>
            <person name="Davies J.K."/>
            <person name="Jenkin G.A."/>
            <person name="Small P.L."/>
            <person name="Jones L.M."/>
            <person name="Tekaia F."/>
            <person name="Laval F."/>
            <person name="Daffe M."/>
            <person name="Parkhill J."/>
            <person name="Cole S.T."/>
        </authorList>
    </citation>
    <scope>NUCLEOTIDE SEQUENCE [LARGE SCALE GENOMIC DNA]</scope>
    <source>
        <strain evidence="8 9">Agy99</strain>
    </source>
</reference>
<dbReference type="SUPFAM" id="SSF51905">
    <property type="entry name" value="FAD/NAD(P)-binding domain"/>
    <property type="match status" value="2"/>
</dbReference>
<evidence type="ECO:0000259" key="7">
    <source>
        <dbReference type="Pfam" id="PF14759"/>
    </source>
</evidence>